<protein>
    <submittedName>
        <fullName evidence="5">Restriction endonuclease subunit S</fullName>
    </submittedName>
</protein>
<proteinExistence type="inferred from homology"/>
<comment type="similarity">
    <text evidence="1">Belongs to the type-I restriction system S methylase family.</text>
</comment>
<dbReference type="PANTHER" id="PTHR30408">
    <property type="entry name" value="TYPE-1 RESTRICTION ENZYME ECOKI SPECIFICITY PROTEIN"/>
    <property type="match status" value="1"/>
</dbReference>
<dbReference type="InterPro" id="IPR044946">
    <property type="entry name" value="Restrct_endonuc_typeI_TRD_sf"/>
</dbReference>
<dbReference type="OrthoDB" id="512700at2"/>
<dbReference type="InterPro" id="IPR000055">
    <property type="entry name" value="Restrct_endonuc_typeI_TRD"/>
</dbReference>
<keyword evidence="5" id="KW-0255">Endonuclease</keyword>
<keyword evidence="6" id="KW-1185">Reference proteome</keyword>
<sequence length="432" mass="48387">MTNWQESTLESCIEVLLDYRGKSPPKSPVGIPVLSAKVVKTTGLQQPIEQKIHVDYYTTWMVRGLPRAGDVVMTTEGPMGEVIQLNEETAKYALGQRIVCLRGKDGTLDNTFLRYLLSSPSQQKIIESYSTGTTVPGISQKSLRSIPIFYPSFEKQKCIGSLLSALDDKIDLNRRMNETLEGMARALFKDWFVDFGPTRAKMAGQKPYLAQDIWDMFPNQLDDDGKPVGWVVVSLKDLASLCKETVNPSAFPDKKFEHYSLPAFDNGKTPVCEVGISIKSGKFIVARGSILLSKLNPEIQRVWLTSMQKQENTKVCSTEFLVLLPHAELLRSLVYCICVSEKFQEQIVSMVTGTSKSHQRVKPSEVILLNVSVGSKAMFEQFSQITGRFFEKIEQNSNEISSLAQMRDLLLPKLMSGEIHIKDAEKMVGDIL</sequence>
<dbReference type="Gene3D" id="3.90.220.20">
    <property type="entry name" value="DNA methylase specificity domains"/>
    <property type="match status" value="2"/>
</dbReference>
<dbReference type="GO" id="GO:0009307">
    <property type="term" value="P:DNA restriction-modification system"/>
    <property type="evidence" value="ECO:0007669"/>
    <property type="project" value="UniProtKB-KW"/>
</dbReference>
<evidence type="ECO:0000313" key="5">
    <source>
        <dbReference type="EMBL" id="QDH16978.1"/>
    </source>
</evidence>
<dbReference type="RefSeq" id="WP_141460468.1">
    <property type="nucleotide sequence ID" value="NZ_CP038141.1"/>
</dbReference>
<dbReference type="InterPro" id="IPR052021">
    <property type="entry name" value="Type-I_RS_S_subunit"/>
</dbReference>
<evidence type="ECO:0000256" key="3">
    <source>
        <dbReference type="ARBA" id="ARBA00023125"/>
    </source>
</evidence>
<keyword evidence="5" id="KW-0378">Hydrolase</keyword>
<dbReference type="GO" id="GO:0004519">
    <property type="term" value="F:endonuclease activity"/>
    <property type="evidence" value="ECO:0007669"/>
    <property type="project" value="UniProtKB-KW"/>
</dbReference>
<dbReference type="REBASE" id="344720">
    <property type="entry name" value="S.SsaAH83ORF4920P"/>
</dbReference>
<accession>A0A4Y6UK09</accession>
<evidence type="ECO:0000313" key="6">
    <source>
        <dbReference type="Proteomes" id="UP000316313"/>
    </source>
</evidence>
<reference evidence="5 6" key="1">
    <citation type="submission" date="2019-03" db="EMBL/GenBank/DDBJ databases">
        <title>The complete genome sequence of Swingsia samuiensis NBRC107927(T).</title>
        <authorList>
            <person name="Chua K.-O."/>
            <person name="Chan K.-G."/>
            <person name="See-Too W.-S."/>
        </authorList>
    </citation>
    <scope>NUCLEOTIDE SEQUENCE [LARGE SCALE GENOMIC DNA]</scope>
    <source>
        <strain evidence="5 6">AH83</strain>
    </source>
</reference>
<dbReference type="KEGG" id="ssam:E3D00_04935"/>
<name>A0A4Y6UK09_9PROT</name>
<evidence type="ECO:0000256" key="1">
    <source>
        <dbReference type="ARBA" id="ARBA00010923"/>
    </source>
</evidence>
<feature type="domain" description="Type I restriction modification DNA specificity" evidence="4">
    <location>
        <begin position="3"/>
        <end position="181"/>
    </location>
</feature>
<evidence type="ECO:0000259" key="4">
    <source>
        <dbReference type="Pfam" id="PF01420"/>
    </source>
</evidence>
<dbReference type="GO" id="GO:0003677">
    <property type="term" value="F:DNA binding"/>
    <property type="evidence" value="ECO:0007669"/>
    <property type="project" value="UniProtKB-KW"/>
</dbReference>
<gene>
    <name evidence="5" type="ORF">E3D00_04935</name>
</gene>
<keyword evidence="2" id="KW-0680">Restriction system</keyword>
<organism evidence="5 6">
    <name type="scientific">Swingsia samuiensis</name>
    <dbReference type="NCBI Taxonomy" id="1293412"/>
    <lineage>
        <taxon>Bacteria</taxon>
        <taxon>Pseudomonadati</taxon>
        <taxon>Pseudomonadota</taxon>
        <taxon>Alphaproteobacteria</taxon>
        <taxon>Acetobacterales</taxon>
        <taxon>Acetobacteraceae</taxon>
        <taxon>Swingsia</taxon>
    </lineage>
</organism>
<keyword evidence="3" id="KW-0238">DNA-binding</keyword>
<dbReference type="Proteomes" id="UP000316313">
    <property type="component" value="Chromosome"/>
</dbReference>
<dbReference type="PANTHER" id="PTHR30408:SF13">
    <property type="entry name" value="TYPE I RESTRICTION ENZYME HINDI SPECIFICITY SUBUNIT"/>
    <property type="match status" value="1"/>
</dbReference>
<evidence type="ECO:0000256" key="2">
    <source>
        <dbReference type="ARBA" id="ARBA00022747"/>
    </source>
</evidence>
<dbReference type="AlphaFoldDB" id="A0A4Y6UK09"/>
<dbReference type="SUPFAM" id="SSF116734">
    <property type="entry name" value="DNA methylase specificity domain"/>
    <property type="match status" value="2"/>
</dbReference>
<keyword evidence="5" id="KW-0540">Nuclease</keyword>
<dbReference type="EMBL" id="CP038141">
    <property type="protein sequence ID" value="QDH16978.1"/>
    <property type="molecule type" value="Genomic_DNA"/>
</dbReference>
<dbReference type="Pfam" id="PF01420">
    <property type="entry name" value="Methylase_S"/>
    <property type="match status" value="1"/>
</dbReference>